<evidence type="ECO:0000313" key="12">
    <source>
        <dbReference type="EMBL" id="GBE81141.1"/>
    </source>
</evidence>
<dbReference type="RefSeq" id="XP_027612054.1">
    <property type="nucleotide sequence ID" value="XM_027756253.1"/>
</dbReference>
<evidence type="ECO:0000259" key="11">
    <source>
        <dbReference type="Pfam" id="PF10497"/>
    </source>
</evidence>
<evidence type="ECO:0000256" key="4">
    <source>
        <dbReference type="ARBA" id="ARBA00022499"/>
    </source>
</evidence>
<evidence type="ECO:0000256" key="5">
    <source>
        <dbReference type="ARBA" id="ARBA00022553"/>
    </source>
</evidence>
<dbReference type="GO" id="GO:0005737">
    <property type="term" value="C:cytoplasm"/>
    <property type="evidence" value="ECO:0007669"/>
    <property type="project" value="UniProtKB-SubCell"/>
</dbReference>
<evidence type="ECO:0000256" key="9">
    <source>
        <dbReference type="ARBA" id="ARBA00023242"/>
    </source>
</evidence>
<feature type="region of interest" description="Disordered" evidence="10">
    <location>
        <begin position="527"/>
        <end position="546"/>
    </location>
</feature>
<feature type="compositionally biased region" description="Acidic residues" evidence="10">
    <location>
        <begin position="752"/>
        <end position="769"/>
    </location>
</feature>
<accession>A0A401GG93</accession>
<dbReference type="GO" id="GO:0006355">
    <property type="term" value="P:regulation of DNA-templated transcription"/>
    <property type="evidence" value="ECO:0007669"/>
    <property type="project" value="InterPro"/>
</dbReference>
<dbReference type="InterPro" id="IPR040221">
    <property type="entry name" value="CDCA7/CDA7L"/>
</dbReference>
<dbReference type="Pfam" id="PF10497">
    <property type="entry name" value="zf-4CXXC_R1"/>
    <property type="match status" value="1"/>
</dbReference>
<keyword evidence="8" id="KW-0804">Transcription</keyword>
<feature type="region of interest" description="Disordered" evidence="10">
    <location>
        <begin position="1"/>
        <end position="111"/>
    </location>
</feature>
<feature type="compositionally biased region" description="Basic and acidic residues" evidence="10">
    <location>
        <begin position="36"/>
        <end position="46"/>
    </location>
</feature>
<evidence type="ECO:0000256" key="6">
    <source>
        <dbReference type="ARBA" id="ARBA00022843"/>
    </source>
</evidence>
<feature type="compositionally biased region" description="Basic residues" evidence="10">
    <location>
        <begin position="1"/>
        <end position="19"/>
    </location>
</feature>
<name>A0A401GG93_9APHY</name>
<gene>
    <name evidence="12" type="ORF">SCP_0308670</name>
</gene>
<dbReference type="PANTHER" id="PTHR31169">
    <property type="entry name" value="OS05G0300700 PROTEIN"/>
    <property type="match status" value="1"/>
</dbReference>
<organism evidence="12 13">
    <name type="scientific">Sparassis crispa</name>
    <dbReference type="NCBI Taxonomy" id="139825"/>
    <lineage>
        <taxon>Eukaryota</taxon>
        <taxon>Fungi</taxon>
        <taxon>Dikarya</taxon>
        <taxon>Basidiomycota</taxon>
        <taxon>Agaricomycotina</taxon>
        <taxon>Agaricomycetes</taxon>
        <taxon>Polyporales</taxon>
        <taxon>Sparassidaceae</taxon>
        <taxon>Sparassis</taxon>
    </lineage>
</organism>
<dbReference type="EMBL" id="BFAD01000003">
    <property type="protein sequence ID" value="GBE81141.1"/>
    <property type="molecule type" value="Genomic_DNA"/>
</dbReference>
<keyword evidence="3" id="KW-0963">Cytoplasm</keyword>
<keyword evidence="13" id="KW-1185">Reference proteome</keyword>
<comment type="subcellular location">
    <subcellularLocation>
        <location evidence="2">Cytoplasm</location>
    </subcellularLocation>
    <subcellularLocation>
        <location evidence="1">Nucleus</location>
    </subcellularLocation>
</comment>
<dbReference type="STRING" id="139825.A0A401GG93"/>
<evidence type="ECO:0000256" key="7">
    <source>
        <dbReference type="ARBA" id="ARBA00023015"/>
    </source>
</evidence>
<keyword evidence="9" id="KW-0539">Nucleus</keyword>
<dbReference type="PANTHER" id="PTHR31169:SF8">
    <property type="entry name" value="ZINC-FINGER DOMAIN OF MONOAMINE-OXIDASE A REPRESSOR R1 PROTEIN"/>
    <property type="match status" value="1"/>
</dbReference>
<evidence type="ECO:0000256" key="10">
    <source>
        <dbReference type="SAM" id="MobiDB-lite"/>
    </source>
</evidence>
<evidence type="ECO:0000313" key="13">
    <source>
        <dbReference type="Proteomes" id="UP000287166"/>
    </source>
</evidence>
<keyword evidence="5" id="KW-0597">Phosphoprotein</keyword>
<feature type="domain" description="Zinc-finger" evidence="11">
    <location>
        <begin position="145"/>
        <end position="261"/>
    </location>
</feature>
<dbReference type="AlphaFoldDB" id="A0A401GG93"/>
<reference evidence="12 13" key="1">
    <citation type="journal article" date="2018" name="Sci. Rep.">
        <title>Genome sequence of the cauliflower mushroom Sparassis crispa (Hanabiratake) and its association with beneficial usage.</title>
        <authorList>
            <person name="Kiyama R."/>
            <person name="Furutani Y."/>
            <person name="Kawaguchi K."/>
            <person name="Nakanishi T."/>
        </authorList>
    </citation>
    <scope>NUCLEOTIDE SEQUENCE [LARGE SCALE GENOMIC DNA]</scope>
</reference>
<feature type="compositionally biased region" description="Low complexity" evidence="10">
    <location>
        <begin position="58"/>
        <end position="68"/>
    </location>
</feature>
<dbReference type="GO" id="GO:0005634">
    <property type="term" value="C:nucleus"/>
    <property type="evidence" value="ECO:0007669"/>
    <property type="project" value="UniProtKB-SubCell"/>
</dbReference>
<evidence type="ECO:0000256" key="1">
    <source>
        <dbReference type="ARBA" id="ARBA00004123"/>
    </source>
</evidence>
<feature type="region of interest" description="Disordered" evidence="10">
    <location>
        <begin position="707"/>
        <end position="787"/>
    </location>
</feature>
<keyword evidence="4" id="KW-1017">Isopeptide bond</keyword>
<dbReference type="OrthoDB" id="298344at2759"/>
<dbReference type="InParanoid" id="A0A401GG93"/>
<evidence type="ECO:0000256" key="3">
    <source>
        <dbReference type="ARBA" id="ARBA00022490"/>
    </source>
</evidence>
<proteinExistence type="predicted"/>
<keyword evidence="6" id="KW-0832">Ubl conjugation</keyword>
<feature type="compositionally biased region" description="Polar residues" evidence="10">
    <location>
        <begin position="707"/>
        <end position="718"/>
    </location>
</feature>
<dbReference type="InterPro" id="IPR018866">
    <property type="entry name" value="Znf-4CXXC_R1"/>
</dbReference>
<dbReference type="Proteomes" id="UP000287166">
    <property type="component" value="Unassembled WGS sequence"/>
</dbReference>
<evidence type="ECO:0000256" key="2">
    <source>
        <dbReference type="ARBA" id="ARBA00004496"/>
    </source>
</evidence>
<comment type="caution">
    <text evidence="12">The sequence shown here is derived from an EMBL/GenBank/DDBJ whole genome shotgun (WGS) entry which is preliminary data.</text>
</comment>
<keyword evidence="7" id="KW-0805">Transcription regulation</keyword>
<feature type="compositionally biased region" description="Polar residues" evidence="10">
    <location>
        <begin position="729"/>
        <end position="740"/>
    </location>
</feature>
<feature type="region of interest" description="Disordered" evidence="10">
    <location>
        <begin position="280"/>
        <end position="338"/>
    </location>
</feature>
<dbReference type="GeneID" id="38778058"/>
<sequence>MATHSHKSKPVSFMRKRRQVYVDIPPSPLHSSTRSARLEHASESSLKENAPLQPTPLPSDSSLTSLSSINSRPNKRKLSDASRQISGREELIVSNSKKPRVVTQATPKSDNVHASIQDQGKAAQKVKVATLSLDYPDETDDELFYCHQCNKKRVVTHIIQCTAKKQPLKLHSQRCGAKYCRACLLNRYALELDDIKKAGEIGLSKNEKEKHVSGEGFYFQCPKCKDECNCRNCRKAQGLQPTGNLTLIARKAGKDSAAQMLADNPSAMGNLPGLGRQVVHEKKPRATKINAASSSSGKEKNTQLGKSRVKPLAQEVKRKPRTTKPKAPMARKPVPKPTWTRVSTTLTLTAAEMRMDIREFFLRFFPILDIAKGHLEDLEVISTSLGPPVTPVNDAEEEELVGWVSEPCAKALILSLLAAISGSSTCNDDFGKRIKAAMKEIRTAGASLNRIWSSLMSLRQALGLMFPDPLPPPASFTYHNTRSGLQGTNVEIVPYIAMSAQLVPVIAALLELALDASTVREELEQSATKEKDIGKDVKEGTAKEKTRWKDQRETLEATAKGNLIKTQREFHRQKLEGIEHAHRLALYTCTPRFSPLGQDHEGRVYYALTPGMAEREAALQVIAGKEGKIKVSRKRGVMTEDDRKGMQRWSWFVAVWGRLPRNAVKAGNDDNEDEDEDEGWWGFWEPEQVRRVASWIAEECRLGDDGFTTTSKASSSHLNDGEDHPRRAGSSNSSTNVNNLHDSRELSPLSDLDSDEDTLSDEDESDGESDDRMHSRSRSASKPNRKELGELVNRLQEYAVLLQWRIQRVEGEGTALKEKDNGVHASVPAKKFYG</sequence>
<protein>
    <recommendedName>
        <fullName evidence="11">Zinc-finger domain-containing protein</fullName>
    </recommendedName>
</protein>
<evidence type="ECO:0000256" key="8">
    <source>
        <dbReference type="ARBA" id="ARBA00023163"/>
    </source>
</evidence>